<feature type="domain" description="Zn(2)-C6 fungal-type" evidence="10">
    <location>
        <begin position="22"/>
        <end position="52"/>
    </location>
</feature>
<dbReference type="Pfam" id="PF00172">
    <property type="entry name" value="Zn_clus"/>
    <property type="match status" value="1"/>
</dbReference>
<keyword evidence="7" id="KW-0539">Nucleus</keyword>
<dbReference type="Pfam" id="PF00735">
    <property type="entry name" value="Septin"/>
    <property type="match status" value="2"/>
</dbReference>
<dbReference type="CDD" id="cd12148">
    <property type="entry name" value="fungal_TF_MHR"/>
    <property type="match status" value="1"/>
</dbReference>
<keyword evidence="5" id="KW-0238">DNA-binding</keyword>
<evidence type="ECO:0000256" key="7">
    <source>
        <dbReference type="ARBA" id="ARBA00023242"/>
    </source>
</evidence>
<keyword evidence="3" id="KW-0862">Zinc</keyword>
<protein>
    <recommendedName>
        <fullName evidence="14">Zn(2)-C6 fungal-type domain-containing protein</fullName>
    </recommendedName>
</protein>
<feature type="region of interest" description="Disordered" evidence="9">
    <location>
        <begin position="783"/>
        <end position="822"/>
    </location>
</feature>
<dbReference type="PROSITE" id="PS00463">
    <property type="entry name" value="ZN2_CY6_FUNGAL_1"/>
    <property type="match status" value="1"/>
</dbReference>
<dbReference type="Gene3D" id="4.10.240.10">
    <property type="entry name" value="Zn(2)-C6 fungal-type DNA-binding domain"/>
    <property type="match status" value="1"/>
</dbReference>
<feature type="region of interest" description="Disordered" evidence="9">
    <location>
        <begin position="703"/>
        <end position="722"/>
    </location>
</feature>
<proteinExistence type="inferred from homology"/>
<dbReference type="PANTHER" id="PTHR31313">
    <property type="entry name" value="TY1 ENHANCER ACTIVATOR"/>
    <property type="match status" value="1"/>
</dbReference>
<organism evidence="12 13">
    <name type="scientific">Mortierella alpina</name>
    <name type="common">Oleaginous fungus</name>
    <name type="synonym">Mortierella renispora</name>
    <dbReference type="NCBI Taxonomy" id="64518"/>
    <lineage>
        <taxon>Eukaryota</taxon>
        <taxon>Fungi</taxon>
        <taxon>Fungi incertae sedis</taxon>
        <taxon>Mucoromycota</taxon>
        <taxon>Mortierellomycotina</taxon>
        <taxon>Mortierellomycetes</taxon>
        <taxon>Mortierellales</taxon>
        <taxon>Mortierellaceae</taxon>
        <taxon>Mortierella</taxon>
    </lineage>
</organism>
<dbReference type="InterPro" id="IPR036864">
    <property type="entry name" value="Zn2-C6_fun-type_DNA-bd_sf"/>
</dbReference>
<dbReference type="GO" id="GO:0000981">
    <property type="term" value="F:DNA-binding transcription factor activity, RNA polymerase II-specific"/>
    <property type="evidence" value="ECO:0007669"/>
    <property type="project" value="InterPro"/>
</dbReference>
<reference evidence="12" key="1">
    <citation type="submission" date="2021-07" db="EMBL/GenBank/DDBJ databases">
        <title>Draft genome of Mortierella alpina, strain LL118, isolated from an aspen leaf litter sample.</title>
        <authorList>
            <person name="Yang S."/>
            <person name="Vinatzer B.A."/>
        </authorList>
    </citation>
    <scope>NUCLEOTIDE SEQUENCE</scope>
    <source>
        <strain evidence="12">LL118</strain>
    </source>
</reference>
<feature type="region of interest" description="Disordered" evidence="9">
    <location>
        <begin position="984"/>
        <end position="1035"/>
    </location>
</feature>
<feature type="compositionally biased region" description="Polar residues" evidence="9">
    <location>
        <begin position="138"/>
        <end position="151"/>
    </location>
</feature>
<evidence type="ECO:0000256" key="4">
    <source>
        <dbReference type="ARBA" id="ARBA00023015"/>
    </source>
</evidence>
<evidence type="ECO:0000256" key="2">
    <source>
        <dbReference type="ARBA" id="ARBA00022723"/>
    </source>
</evidence>
<dbReference type="PANTHER" id="PTHR31313:SF81">
    <property type="entry name" value="TY1 ENHANCER ACTIVATOR"/>
    <property type="match status" value="1"/>
</dbReference>
<dbReference type="Pfam" id="PF04082">
    <property type="entry name" value="Fungal_trans"/>
    <property type="match status" value="1"/>
</dbReference>
<dbReference type="InterPro" id="IPR030379">
    <property type="entry name" value="G_SEPTIN_dom"/>
</dbReference>
<dbReference type="InterPro" id="IPR001138">
    <property type="entry name" value="Zn2Cys6_DnaBD"/>
</dbReference>
<comment type="subcellular location">
    <subcellularLocation>
        <location evidence="1">Nucleus</location>
    </subcellularLocation>
</comment>
<feature type="compositionally biased region" description="Polar residues" evidence="9">
    <location>
        <begin position="93"/>
        <end position="103"/>
    </location>
</feature>
<evidence type="ECO:0000256" key="5">
    <source>
        <dbReference type="ARBA" id="ARBA00023125"/>
    </source>
</evidence>
<keyword evidence="4" id="KW-0805">Transcription regulation</keyword>
<gene>
    <name evidence="12" type="ORF">KVV02_006409</name>
</gene>
<comment type="caution">
    <text evidence="12">The sequence shown here is derived from an EMBL/GenBank/DDBJ whole genome shotgun (WGS) entry which is preliminary data.</text>
</comment>
<dbReference type="InterPro" id="IPR007219">
    <property type="entry name" value="XnlR_reg_dom"/>
</dbReference>
<evidence type="ECO:0000313" key="12">
    <source>
        <dbReference type="EMBL" id="KAG9327705.1"/>
    </source>
</evidence>
<keyword evidence="2" id="KW-0479">Metal-binding</keyword>
<dbReference type="SUPFAM" id="SSF52540">
    <property type="entry name" value="P-loop containing nucleoside triphosphate hydrolases"/>
    <property type="match status" value="1"/>
</dbReference>
<evidence type="ECO:0000256" key="3">
    <source>
        <dbReference type="ARBA" id="ARBA00022833"/>
    </source>
</evidence>
<dbReference type="CDD" id="cd00067">
    <property type="entry name" value="GAL4"/>
    <property type="match status" value="1"/>
</dbReference>
<sequence>MFSSPMLLDFNSNSKRSKITKACDNCRRRRVKCDGVPDGCGGCKAAKTQCVYTSSNTKRGPPKGYVEVIEDRLGKIENMLAGIVKKKTVLVPQSSSYRSTPSHSDNEDNNEDDDQASVDSSDLVHVKKQPSSPALRPTRSSTPNISSNARSGSVAFSTLGRHSPLVSRNRSLTTLLPFSQPSQLHEQQQQQQQDAHADMAALTSMFDNMGTTSVRTTVPFPWLTPEQSQQYGRNYLQFSSQSLEPPLPTLARSFPPTTSPDTTLQLFNNFFRHFNAHLPIVDRFTFMRQWQQASCQLCQLAPSNAGVSPPKANPKQHQHDVQAHKEHLQHPSAPLSPLLLNALLAIASKTPTDDKQTTETAHKASALSQGFFDAARLLLDDFMDVPRVSTVQALCLMSQFHHQGEWRATRSSSYLAMAIRMAHELGLNRDPEIAYAPEADALRYLWWSMFILDHLFSAWLGLGLLMHGKESDVELPTTFGSSSIELRGFICMVRLVKILGTVLQHSYSTQSLPPQFGGHDSMVSYIEGSLTSWLSNLAPDMRWQNPNFTGTRRLSPGSPMRSPRQHATFSDANGVAGLGNEEIYPSYLYIVYNTTLILLHRPYIVGAAGSPAAAQSNTICTGSGRAITDIAQGLDMERCSYVVNRFAVYALLQAGVIHAMNAVYDKRGSEAAMEYFKRTIRVLEGFSVFTAYSGGVTEGIKVNGIPSTPSQSPHSDKDHTTQPLKPLAMSYAMRRKNLVSELNLMVAGNSGLGKTSFIRTLFGTLKLRTRGGALKNKASMAKFASTDSGASEDPSSEKRPTSPAESNASTQNGIGTKANGTKDSVGYATGKLERTLNSFETLLEIDEGNDKINLTLVDTPGFVGTDDVIDAHCDEILAYLEYQFDLTLAEERKVRRNPKATDNQIHACLYFIDHSGTPGLSEADIRILKRLGTRVNLIPVISRADTLTRTQTKKMKQAILKDAAQHQINFFQFLSPKLAQRLLAQQQGDGEHHKKRASRQGPGDDEEAEELGGNDEEEEEEEEEEEDDDEDDWDPETLEEKARLQSLTPFTVIAQEEDGVEIRDRNGKLIQGREFPWGVLNCMDSQHCDLNGLRSALLSSHRQELKEITYGYFYEKYRTEKLLARTKSQHIAHQQQQQLRQLQQQQPRQQPPQQPQHHLMNGSAGGSHQRTNGAIPTVGPSSPIAGPWEE</sequence>
<feature type="region of interest" description="Disordered" evidence="9">
    <location>
        <begin position="93"/>
        <end position="151"/>
    </location>
</feature>
<feature type="compositionally biased region" description="Acidic residues" evidence="9">
    <location>
        <begin position="1003"/>
        <end position="1035"/>
    </location>
</feature>
<dbReference type="GO" id="GO:0005634">
    <property type="term" value="C:nucleus"/>
    <property type="evidence" value="ECO:0007669"/>
    <property type="project" value="UniProtKB-SubCell"/>
</dbReference>
<dbReference type="GO" id="GO:0003677">
    <property type="term" value="F:DNA binding"/>
    <property type="evidence" value="ECO:0007669"/>
    <property type="project" value="UniProtKB-KW"/>
</dbReference>
<feature type="compositionally biased region" description="Low complexity" evidence="9">
    <location>
        <begin position="1134"/>
        <end position="1148"/>
    </location>
</feature>
<keyword evidence="8" id="KW-0547">Nucleotide-binding</keyword>
<evidence type="ECO:0000313" key="13">
    <source>
        <dbReference type="Proteomes" id="UP000717515"/>
    </source>
</evidence>
<name>A0A9P8D392_MORAP</name>
<keyword evidence="6" id="KW-0804">Transcription</keyword>
<dbReference type="Proteomes" id="UP000717515">
    <property type="component" value="Unassembled WGS sequence"/>
</dbReference>
<keyword evidence="8" id="KW-0342">GTP-binding</keyword>
<dbReference type="SMART" id="SM00066">
    <property type="entry name" value="GAL4"/>
    <property type="match status" value="1"/>
</dbReference>
<dbReference type="GO" id="GO:0005525">
    <property type="term" value="F:GTP binding"/>
    <property type="evidence" value="ECO:0007669"/>
    <property type="project" value="UniProtKB-KW"/>
</dbReference>
<comment type="similarity">
    <text evidence="8">Belongs to the TRAFAC class TrmE-Era-EngA-EngB-Septin-like GTPase superfamily. Septin GTPase family.</text>
</comment>
<evidence type="ECO:0000256" key="9">
    <source>
        <dbReference type="SAM" id="MobiDB-lite"/>
    </source>
</evidence>
<dbReference type="PROSITE" id="PS50048">
    <property type="entry name" value="ZN2_CY6_FUNGAL_2"/>
    <property type="match status" value="1"/>
</dbReference>
<dbReference type="SUPFAM" id="SSF57701">
    <property type="entry name" value="Zn2/Cys6 DNA-binding domain"/>
    <property type="match status" value="1"/>
</dbReference>
<evidence type="ECO:0000256" key="1">
    <source>
        <dbReference type="ARBA" id="ARBA00004123"/>
    </source>
</evidence>
<evidence type="ECO:0000259" key="11">
    <source>
        <dbReference type="PROSITE" id="PS51719"/>
    </source>
</evidence>
<dbReference type="InterPro" id="IPR051615">
    <property type="entry name" value="Transcr_Regulatory_Elem"/>
</dbReference>
<dbReference type="SMART" id="SM00906">
    <property type="entry name" value="Fungal_trans"/>
    <property type="match status" value="1"/>
</dbReference>
<feature type="region of interest" description="Disordered" evidence="9">
    <location>
        <begin position="1128"/>
        <end position="1190"/>
    </location>
</feature>
<dbReference type="EMBL" id="JAIFTL010000002">
    <property type="protein sequence ID" value="KAG9327705.1"/>
    <property type="molecule type" value="Genomic_DNA"/>
</dbReference>
<dbReference type="GO" id="GO:0006351">
    <property type="term" value="P:DNA-templated transcription"/>
    <property type="evidence" value="ECO:0007669"/>
    <property type="project" value="InterPro"/>
</dbReference>
<dbReference type="PROSITE" id="PS51719">
    <property type="entry name" value="G_SEPTIN"/>
    <property type="match status" value="1"/>
</dbReference>
<dbReference type="InterPro" id="IPR027417">
    <property type="entry name" value="P-loop_NTPase"/>
</dbReference>
<feature type="compositionally biased region" description="Polar residues" evidence="9">
    <location>
        <begin position="803"/>
        <end position="822"/>
    </location>
</feature>
<dbReference type="Gene3D" id="3.40.50.300">
    <property type="entry name" value="P-loop containing nucleotide triphosphate hydrolases"/>
    <property type="match status" value="1"/>
</dbReference>
<evidence type="ECO:0000259" key="10">
    <source>
        <dbReference type="PROSITE" id="PS50048"/>
    </source>
</evidence>
<dbReference type="GO" id="GO:0008270">
    <property type="term" value="F:zinc ion binding"/>
    <property type="evidence" value="ECO:0007669"/>
    <property type="project" value="InterPro"/>
</dbReference>
<evidence type="ECO:0008006" key="14">
    <source>
        <dbReference type="Google" id="ProtNLM"/>
    </source>
</evidence>
<dbReference type="AlphaFoldDB" id="A0A9P8D392"/>
<evidence type="ECO:0000256" key="8">
    <source>
        <dbReference type="RuleBase" id="RU004560"/>
    </source>
</evidence>
<feature type="domain" description="Septin-type G" evidence="11">
    <location>
        <begin position="738"/>
        <end position="1124"/>
    </location>
</feature>
<evidence type="ECO:0000256" key="6">
    <source>
        <dbReference type="ARBA" id="ARBA00023163"/>
    </source>
</evidence>
<accession>A0A9P8D392</accession>
<feature type="compositionally biased region" description="Acidic residues" evidence="9">
    <location>
        <begin position="107"/>
        <end position="116"/>
    </location>
</feature>